<dbReference type="RefSeq" id="WP_052016106.1">
    <property type="nucleotide sequence ID" value="NZ_BAUU01000035.1"/>
</dbReference>
<dbReference type="STRING" id="1236971.JCM9152_3906"/>
<keyword evidence="3" id="KW-1185">Reference proteome</keyword>
<accession>W4QKD6</accession>
<dbReference type="EMBL" id="BAUU01000035">
    <property type="protein sequence ID" value="GAE32372.1"/>
    <property type="molecule type" value="Genomic_DNA"/>
</dbReference>
<dbReference type="Pfam" id="PF08378">
    <property type="entry name" value="NERD"/>
    <property type="match status" value="1"/>
</dbReference>
<reference evidence="2" key="1">
    <citation type="journal article" date="2014" name="Genome Announc.">
        <title>Draft Genome Sequences of Three Alkaliphilic Bacillus Strains, Bacillus wakoensis JCM 9140T, Bacillus akibai JCM 9157T, and Bacillus hemicellulosilyticus JCM 9152T.</title>
        <authorList>
            <person name="Yuki M."/>
            <person name="Oshima K."/>
            <person name="Suda W."/>
            <person name="Oshida Y."/>
            <person name="Kitamura K."/>
            <person name="Iida T."/>
            <person name="Hattori M."/>
            <person name="Ohkuma M."/>
        </authorList>
    </citation>
    <scope>NUCLEOTIDE SEQUENCE [LARGE SCALE GENOMIC DNA]</scope>
    <source>
        <strain evidence="2">JCM 9152</strain>
    </source>
</reference>
<proteinExistence type="predicted"/>
<dbReference type="InterPro" id="IPR011528">
    <property type="entry name" value="NERD"/>
</dbReference>
<dbReference type="OrthoDB" id="2433183at2"/>
<organism evidence="2 3">
    <name type="scientific">Halalkalibacter hemicellulosilyticusJCM 9152</name>
    <dbReference type="NCBI Taxonomy" id="1236971"/>
    <lineage>
        <taxon>Bacteria</taxon>
        <taxon>Bacillati</taxon>
        <taxon>Bacillota</taxon>
        <taxon>Bacilli</taxon>
        <taxon>Bacillales</taxon>
        <taxon>Bacillaceae</taxon>
        <taxon>Halalkalibacter</taxon>
    </lineage>
</organism>
<evidence type="ECO:0000259" key="1">
    <source>
        <dbReference type="Pfam" id="PF08378"/>
    </source>
</evidence>
<evidence type="ECO:0000313" key="2">
    <source>
        <dbReference type="EMBL" id="GAE32372.1"/>
    </source>
</evidence>
<dbReference type="AlphaFoldDB" id="W4QKD6"/>
<dbReference type="Proteomes" id="UP000018895">
    <property type="component" value="Unassembled WGS sequence"/>
</dbReference>
<gene>
    <name evidence="2" type="ORF">JCM9152_3906</name>
</gene>
<feature type="domain" description="NERD" evidence="1">
    <location>
        <begin position="131"/>
        <end position="231"/>
    </location>
</feature>
<name>W4QKD6_9BACI</name>
<sequence>MAHLIKLKDYSSRYQFDIHRYPSQYTRYKKERWYYLKTEWDQLQFDGDREKQEQGVDHKHRLRSFFTKIIRWGQSIIPDDYSSERSFQTLDDVKKQYARELFKMQIKWATSMKTGELHVDEDFEQDHWLRFFAQQIPDSYFLMYHPVFLYKKAEVDLDIVLISPSEIWCITILDGKEHSIFEARSGRYWFEYIDETKKQRINPLITLKRMRAVIEERLKESSMTFPIKQVVLCRNGMIDYQLQGTNVEVIDKREFNKWLEKLQNHPSPIKHSQMQVATLLLKECVDKKENEEEERE</sequence>
<evidence type="ECO:0000313" key="3">
    <source>
        <dbReference type="Proteomes" id="UP000018895"/>
    </source>
</evidence>
<protein>
    <recommendedName>
        <fullName evidence="1">NERD domain-containing protein</fullName>
    </recommendedName>
</protein>
<comment type="caution">
    <text evidence="2">The sequence shown here is derived from an EMBL/GenBank/DDBJ whole genome shotgun (WGS) entry which is preliminary data.</text>
</comment>